<sequence length="230" mass="25569">MTVAANGLHLDPADTRLDSGVTHRWTYRIRDDSGAVVTEFEEAHDQLAHLILVRRDLAHFQHLHPTLGADGTWTTTFTLPEPGTYRAFVDVVVDAQSTTLGVDILTSGAADYETHPEPTRTKTVEGYTVTMTPEHVTHGTDTPLEFEIRGDGGVAHLDPYLGALGHLVALRDGDLAYLHVHPEKTDPKGGVIRFIVQFPTPGRYRLFLQAKPHGELITTWFDVRIDHRPE</sequence>
<proteinExistence type="predicted"/>
<protein>
    <recommendedName>
        <fullName evidence="3">DUF4198 domain-containing protein</fullName>
    </recommendedName>
</protein>
<dbReference type="AlphaFoldDB" id="A0ABD5UFM9"/>
<evidence type="ECO:0008006" key="3">
    <source>
        <dbReference type="Google" id="ProtNLM"/>
    </source>
</evidence>
<accession>A0ABD5UFM9</accession>
<evidence type="ECO:0000313" key="1">
    <source>
        <dbReference type="EMBL" id="MFC6838400.1"/>
    </source>
</evidence>
<reference evidence="1 2" key="1">
    <citation type="journal article" date="2019" name="Int. J. Syst. Evol. Microbiol.">
        <title>The Global Catalogue of Microorganisms (GCM) 10K type strain sequencing project: providing services to taxonomists for standard genome sequencing and annotation.</title>
        <authorList>
            <consortium name="The Broad Institute Genomics Platform"/>
            <consortium name="The Broad Institute Genome Sequencing Center for Infectious Disease"/>
            <person name="Wu L."/>
            <person name="Ma J."/>
        </authorList>
    </citation>
    <scope>NUCLEOTIDE SEQUENCE [LARGE SCALE GENOMIC DNA]</scope>
    <source>
        <strain evidence="1 2">PSRA2</strain>
    </source>
</reference>
<organism evidence="1 2">
    <name type="scientific">Halomarina ordinaria</name>
    <dbReference type="NCBI Taxonomy" id="3033939"/>
    <lineage>
        <taxon>Archaea</taxon>
        <taxon>Methanobacteriati</taxon>
        <taxon>Methanobacteriota</taxon>
        <taxon>Stenosarchaea group</taxon>
        <taxon>Halobacteria</taxon>
        <taxon>Halobacteriales</taxon>
        <taxon>Natronomonadaceae</taxon>
        <taxon>Halomarina</taxon>
    </lineage>
</organism>
<evidence type="ECO:0000313" key="2">
    <source>
        <dbReference type="Proteomes" id="UP001596406"/>
    </source>
</evidence>
<gene>
    <name evidence="1" type="ORF">ACFQHK_18110</name>
</gene>
<comment type="caution">
    <text evidence="1">The sequence shown here is derived from an EMBL/GenBank/DDBJ whole genome shotgun (WGS) entry which is preliminary data.</text>
</comment>
<dbReference type="Proteomes" id="UP001596406">
    <property type="component" value="Unassembled WGS sequence"/>
</dbReference>
<dbReference type="EMBL" id="JBHSXM010000005">
    <property type="protein sequence ID" value="MFC6838400.1"/>
    <property type="molecule type" value="Genomic_DNA"/>
</dbReference>
<name>A0ABD5UFM9_9EURY</name>
<keyword evidence="2" id="KW-1185">Reference proteome</keyword>